<organism evidence="2">
    <name type="scientific">Zea mays</name>
    <name type="common">Maize</name>
    <dbReference type="NCBI Taxonomy" id="4577"/>
    <lineage>
        <taxon>Eukaryota</taxon>
        <taxon>Viridiplantae</taxon>
        <taxon>Streptophyta</taxon>
        <taxon>Embryophyta</taxon>
        <taxon>Tracheophyta</taxon>
        <taxon>Spermatophyta</taxon>
        <taxon>Magnoliopsida</taxon>
        <taxon>Liliopsida</taxon>
        <taxon>Poales</taxon>
        <taxon>Poaceae</taxon>
        <taxon>PACMAD clade</taxon>
        <taxon>Panicoideae</taxon>
        <taxon>Andropogonodae</taxon>
        <taxon>Andropogoneae</taxon>
        <taxon>Tripsacinae</taxon>
        <taxon>Zea</taxon>
    </lineage>
</organism>
<dbReference type="EnsemblPlants" id="Zm00001eb400230_T001">
    <property type="protein sequence ID" value="Zm00001eb400230_P001"/>
    <property type="gene ID" value="Zm00001eb400230"/>
</dbReference>
<proteinExistence type="evidence at protein level"/>
<reference evidence="3" key="4">
    <citation type="submission" date="2021-05" db="UniProtKB">
        <authorList>
            <consortium name="EnsemblPlants"/>
        </authorList>
    </citation>
    <scope>IDENTIFICATION</scope>
    <source>
        <strain evidence="3">cv. B73</strain>
    </source>
</reference>
<sequence>MSDQSSTLASKGKASTAGGGRSDVAAAVGVSSCGVRPGLPPTGQTTEEEEARVRREAEKAELEEEIATLKAEIFALEEELARMDAAAAATRASASHSRVSARPL</sequence>
<dbReference type="EMBL" id="EU968615">
    <property type="protein sequence ID" value="ACG40733.1"/>
    <property type="molecule type" value="mRNA"/>
</dbReference>
<protein>
    <submittedName>
        <fullName evidence="2 3">Uncharacterized protein</fullName>
    </submittedName>
</protein>
<evidence type="ECO:0000313" key="3">
    <source>
        <dbReference type="EnsemblPlants" id="Zm00001eb400230_P001"/>
    </source>
</evidence>
<dbReference type="EMBL" id="EU961635">
    <property type="protein sequence ID" value="ACG33753.1"/>
    <property type="molecule type" value="mRNA"/>
</dbReference>
<keyword evidence="4" id="KW-1185">Reference proteome</keyword>
<feature type="region of interest" description="Disordered" evidence="1">
    <location>
        <begin position="1"/>
        <end position="58"/>
    </location>
</feature>
<evidence type="ECO:0007829" key="5">
    <source>
        <dbReference type="PeptideAtlas" id="B6T9H0"/>
    </source>
</evidence>
<reference evidence="4" key="2">
    <citation type="journal article" date="2009" name="Science">
        <title>The B73 maize genome: complexity, diversity, and dynamics.</title>
        <authorList>
            <person name="Schnable P.S."/>
            <person name="Ware D."/>
            <person name="Fulton R.S."/>
            <person name="Stein J.C."/>
            <person name="Wei F."/>
            <person name="Pasternak S."/>
            <person name="Liang C."/>
            <person name="Zhang J."/>
            <person name="Fulton L."/>
            <person name="Graves T.A."/>
            <person name="Minx P."/>
            <person name="Reily A.D."/>
            <person name="Courtney L."/>
            <person name="Kruchowski S.S."/>
            <person name="Tomlinson C."/>
            <person name="Strong C."/>
            <person name="Delehaunty K."/>
            <person name="Fronick C."/>
            <person name="Courtney B."/>
            <person name="Rock S.M."/>
            <person name="Belter E."/>
            <person name="Du F."/>
            <person name="Kim K."/>
            <person name="Abbott R.M."/>
            <person name="Cotton M."/>
            <person name="Levy A."/>
            <person name="Marchetto P."/>
            <person name="Ochoa K."/>
            <person name="Jackson S.M."/>
            <person name="Gillam B."/>
            <person name="Chen W."/>
            <person name="Yan L."/>
            <person name="Higginbotham J."/>
            <person name="Cardenas M."/>
            <person name="Waligorski J."/>
            <person name="Applebaum E."/>
            <person name="Phelps L."/>
            <person name="Falcone J."/>
            <person name="Kanchi K."/>
            <person name="Thane T."/>
            <person name="Scimone A."/>
            <person name="Thane N."/>
            <person name="Henke J."/>
            <person name="Wang T."/>
            <person name="Ruppert J."/>
            <person name="Shah N."/>
            <person name="Rotter K."/>
            <person name="Hodges J."/>
            <person name="Ingenthron E."/>
            <person name="Cordes M."/>
            <person name="Kohlberg S."/>
            <person name="Sgro J."/>
            <person name="Delgado B."/>
            <person name="Mead K."/>
            <person name="Chinwalla A."/>
            <person name="Leonard S."/>
            <person name="Crouse K."/>
            <person name="Collura K."/>
            <person name="Kudrna D."/>
            <person name="Currie J."/>
            <person name="He R."/>
            <person name="Angelova A."/>
            <person name="Rajasekar S."/>
            <person name="Mueller T."/>
            <person name="Lomeli R."/>
            <person name="Scara G."/>
            <person name="Ko A."/>
            <person name="Delaney K."/>
            <person name="Wissotski M."/>
            <person name="Lopez G."/>
            <person name="Campos D."/>
            <person name="Braidotti M."/>
            <person name="Ashley E."/>
            <person name="Golser W."/>
            <person name="Kim H."/>
            <person name="Lee S."/>
            <person name="Lin J."/>
            <person name="Dujmic Z."/>
            <person name="Kim W."/>
            <person name="Talag J."/>
            <person name="Zuccolo A."/>
            <person name="Fan C."/>
            <person name="Sebastian A."/>
            <person name="Kramer M."/>
            <person name="Spiegel L."/>
            <person name="Nascimento L."/>
            <person name="Zutavern T."/>
            <person name="Miller B."/>
            <person name="Ambroise C."/>
            <person name="Muller S."/>
            <person name="Spooner W."/>
            <person name="Narechania A."/>
            <person name="Ren L."/>
            <person name="Wei S."/>
            <person name="Kumari S."/>
            <person name="Faga B."/>
            <person name="Levy M.J."/>
            <person name="McMahan L."/>
            <person name="Van Buren P."/>
            <person name="Vaughn M.W."/>
            <person name="Ying K."/>
            <person name="Yeh C.-T."/>
            <person name="Emrich S.J."/>
            <person name="Jia Y."/>
            <person name="Kalyanaraman A."/>
            <person name="Hsia A.-P."/>
            <person name="Barbazuk W.B."/>
            <person name="Baucom R.S."/>
            <person name="Brutnell T.P."/>
            <person name="Carpita N.C."/>
            <person name="Chaparro C."/>
            <person name="Chia J.-M."/>
            <person name="Deragon J.-M."/>
            <person name="Estill J.C."/>
            <person name="Fu Y."/>
            <person name="Jeddeloh J.A."/>
            <person name="Han Y."/>
            <person name="Lee H."/>
            <person name="Li P."/>
            <person name="Lisch D.R."/>
            <person name="Liu S."/>
            <person name="Liu Z."/>
            <person name="Nagel D.H."/>
            <person name="McCann M.C."/>
            <person name="SanMiguel P."/>
            <person name="Myers A.M."/>
            <person name="Nettleton D."/>
            <person name="Nguyen J."/>
            <person name="Penning B.W."/>
            <person name="Ponnala L."/>
            <person name="Schneider K.L."/>
            <person name="Schwartz D.C."/>
            <person name="Sharma A."/>
            <person name="Soderlund C."/>
            <person name="Springer N.M."/>
            <person name="Sun Q."/>
            <person name="Wang H."/>
            <person name="Waterman M."/>
            <person name="Westerman R."/>
            <person name="Wolfgruber T.K."/>
            <person name="Yang L."/>
            <person name="Yu Y."/>
            <person name="Zhang L."/>
            <person name="Zhou S."/>
            <person name="Zhu Q."/>
            <person name="Bennetzen J.L."/>
            <person name="Dawe R.K."/>
            <person name="Jiang J."/>
            <person name="Jiang N."/>
            <person name="Presting G.G."/>
            <person name="Wessler S.R."/>
            <person name="Aluru S."/>
            <person name="Martienssen R.A."/>
            <person name="Clifton S.W."/>
            <person name="McCombie W.R."/>
            <person name="Wing R.A."/>
            <person name="Wilson R.K."/>
        </authorList>
    </citation>
    <scope>NUCLEOTIDE SEQUENCE [LARGE SCALE GENOMIC DNA]</scope>
    <source>
        <strain evidence="4">cv. B73</strain>
    </source>
</reference>
<evidence type="ECO:0000313" key="2">
    <source>
        <dbReference type="EMBL" id="ACG33753.1"/>
    </source>
</evidence>
<evidence type="ECO:0000256" key="1">
    <source>
        <dbReference type="SAM" id="MobiDB-lite"/>
    </source>
</evidence>
<accession>B6T9H0</accession>
<dbReference type="Proteomes" id="UP000007305">
    <property type="component" value="Chromosome 9"/>
</dbReference>
<dbReference type="Gramene" id="Zm00001eb400230_T001">
    <property type="protein sequence ID" value="Zm00001eb400230_P001"/>
    <property type="gene ID" value="Zm00001eb400230"/>
</dbReference>
<name>B6T9H0_MAIZE</name>
<evidence type="ECO:0000313" key="4">
    <source>
        <dbReference type="Proteomes" id="UP000007305"/>
    </source>
</evidence>
<reference evidence="3" key="3">
    <citation type="submission" date="2019-07" db="EMBL/GenBank/DDBJ databases">
        <authorList>
            <person name="Seetharam A."/>
            <person name="Woodhouse M."/>
            <person name="Cannon E."/>
        </authorList>
    </citation>
    <scope>NUCLEOTIDE SEQUENCE [LARGE SCALE GENOMIC DNA]</scope>
    <source>
        <strain evidence="3">cv. B73</strain>
    </source>
</reference>
<feature type="compositionally biased region" description="Low complexity" evidence="1">
    <location>
        <begin position="9"/>
        <end position="35"/>
    </location>
</feature>
<dbReference type="AlphaFoldDB" id="B6T9H0"/>
<keyword evidence="5" id="KW-1267">Proteomics identification</keyword>
<reference evidence="2" key="1">
    <citation type="journal article" date="2009" name="Plant Mol. Biol.">
        <title>Insights into corn genes derived from large-scale cDNA sequencing.</title>
        <authorList>
            <person name="Alexandrov N.N."/>
            <person name="Brover V.V."/>
            <person name="Freidin S."/>
            <person name="Troukhan M.E."/>
            <person name="Tatarinova T.V."/>
            <person name="Zhang H."/>
            <person name="Swaller T.J."/>
            <person name="Lu Y.P."/>
            <person name="Bouck J."/>
            <person name="Flavell R.B."/>
            <person name="Feldmann K.A."/>
        </authorList>
    </citation>
    <scope>NUCLEOTIDE SEQUENCE</scope>
</reference>